<evidence type="ECO:0000313" key="3">
    <source>
        <dbReference type="EMBL" id="GKT50758.1"/>
    </source>
</evidence>
<evidence type="ECO:0000256" key="1">
    <source>
        <dbReference type="SAM" id="MobiDB-lite"/>
    </source>
</evidence>
<proteinExistence type="predicted"/>
<reference evidence="3 4" key="1">
    <citation type="submission" date="2022-03" db="EMBL/GenBank/DDBJ databases">
        <title>Genome data of Colletotrichum spp.</title>
        <authorList>
            <person name="Utami Y.D."/>
            <person name="Hiruma K."/>
        </authorList>
    </citation>
    <scope>NUCLEOTIDE SEQUENCE [LARGE SCALE GENOMIC DNA]</scope>
    <source>
        <strain evidence="3 4">MAFF 239500</strain>
    </source>
</reference>
<evidence type="ECO:0000313" key="4">
    <source>
        <dbReference type="Proteomes" id="UP001055115"/>
    </source>
</evidence>
<dbReference type="InterPro" id="IPR013097">
    <property type="entry name" value="Dabb"/>
</dbReference>
<feature type="region of interest" description="Disordered" evidence="1">
    <location>
        <begin position="60"/>
        <end position="87"/>
    </location>
</feature>
<gene>
    <name evidence="3" type="ORF">ColSpa_10939</name>
</gene>
<dbReference type="Proteomes" id="UP001055115">
    <property type="component" value="Unassembled WGS sequence"/>
</dbReference>
<dbReference type="RefSeq" id="XP_049133108.1">
    <property type="nucleotide sequence ID" value="XM_049277151.1"/>
</dbReference>
<organism evidence="3 4">
    <name type="scientific">Colletotrichum spaethianum</name>
    <dbReference type="NCBI Taxonomy" id="700344"/>
    <lineage>
        <taxon>Eukaryota</taxon>
        <taxon>Fungi</taxon>
        <taxon>Dikarya</taxon>
        <taxon>Ascomycota</taxon>
        <taxon>Pezizomycotina</taxon>
        <taxon>Sordariomycetes</taxon>
        <taxon>Hypocreomycetidae</taxon>
        <taxon>Glomerellales</taxon>
        <taxon>Glomerellaceae</taxon>
        <taxon>Colletotrichum</taxon>
        <taxon>Colletotrichum spaethianum species complex</taxon>
    </lineage>
</organism>
<dbReference type="Gene3D" id="3.30.70.100">
    <property type="match status" value="1"/>
</dbReference>
<dbReference type="SMART" id="SM00886">
    <property type="entry name" value="Dabb"/>
    <property type="match status" value="1"/>
</dbReference>
<dbReference type="AlphaFoldDB" id="A0AA37PEK4"/>
<dbReference type="SUPFAM" id="SSF54909">
    <property type="entry name" value="Dimeric alpha+beta barrel"/>
    <property type="match status" value="1"/>
</dbReference>
<dbReference type="Pfam" id="PF07876">
    <property type="entry name" value="Dabb"/>
    <property type="match status" value="1"/>
</dbReference>
<dbReference type="GeneID" id="73331741"/>
<dbReference type="PROSITE" id="PS51502">
    <property type="entry name" value="S_R_A_B_BARREL"/>
    <property type="match status" value="1"/>
</dbReference>
<feature type="domain" description="Stress-response A/B barrel" evidence="2">
    <location>
        <begin position="5"/>
        <end position="181"/>
    </location>
</feature>
<name>A0AA37PEK4_9PEZI</name>
<feature type="compositionally biased region" description="Pro residues" evidence="1">
    <location>
        <begin position="75"/>
        <end position="84"/>
    </location>
</feature>
<evidence type="ECO:0000259" key="2">
    <source>
        <dbReference type="PROSITE" id="PS51502"/>
    </source>
</evidence>
<dbReference type="EMBL" id="BQXU01000040">
    <property type="protein sequence ID" value="GKT50758.1"/>
    <property type="molecule type" value="Genomic_DNA"/>
</dbReference>
<accession>A0AA37PEK4</accession>
<comment type="caution">
    <text evidence="3">The sequence shown here is derived from an EMBL/GenBank/DDBJ whole genome shotgun (WGS) entry which is preliminary data.</text>
</comment>
<keyword evidence="4" id="KW-1185">Reference proteome</keyword>
<protein>
    <recommendedName>
        <fullName evidence="2">Stress-response A/B barrel domain-containing protein</fullName>
    </recommendedName>
</protein>
<dbReference type="InterPro" id="IPR011008">
    <property type="entry name" value="Dimeric_a/b-barrel"/>
</dbReference>
<sequence length="189" mass="20649">MAGRIHRVTMFKIADEGQKQQLIEQYKVLGSSQKKVRPRGDRSLYTLALAWAGGGVRPEGFDARPRASVSRVPESPGPAPPSPSTTPRWIADAKHIAIDNPQNTTKADHRAPQDGKPYILSMVVGPAADDPRTQGFTVVAKTEFASLDDMKYYDDECAAHGALKAFVKEKLTVGGVMSVYFEPQIVNQL</sequence>